<evidence type="ECO:0000256" key="1">
    <source>
        <dbReference type="ARBA" id="ARBA00010515"/>
    </source>
</evidence>
<dbReference type="PANTHER" id="PTHR48081">
    <property type="entry name" value="AB HYDROLASE SUPERFAMILY PROTEIN C4A8.06C"/>
    <property type="match status" value="1"/>
</dbReference>
<evidence type="ECO:0000313" key="5">
    <source>
        <dbReference type="Proteomes" id="UP000760668"/>
    </source>
</evidence>
<dbReference type="InterPro" id="IPR050300">
    <property type="entry name" value="GDXG_lipolytic_enzyme"/>
</dbReference>
<dbReference type="AlphaFoldDB" id="A0A921MK24"/>
<dbReference type="EMBL" id="DYUC01000001">
    <property type="protein sequence ID" value="HJG85426.1"/>
    <property type="molecule type" value="Genomic_DNA"/>
</dbReference>
<dbReference type="GO" id="GO:0004806">
    <property type="term" value="F:triacylglycerol lipase activity"/>
    <property type="evidence" value="ECO:0007669"/>
    <property type="project" value="TreeGrafter"/>
</dbReference>
<dbReference type="SUPFAM" id="SSF53474">
    <property type="entry name" value="alpha/beta-Hydrolases"/>
    <property type="match status" value="1"/>
</dbReference>
<comment type="caution">
    <text evidence="4">The sequence shown here is derived from an EMBL/GenBank/DDBJ whole genome shotgun (WGS) entry which is preliminary data.</text>
</comment>
<dbReference type="PANTHER" id="PTHR48081:SF30">
    <property type="entry name" value="ACETYL-HYDROLASE LIPR-RELATED"/>
    <property type="match status" value="1"/>
</dbReference>
<evidence type="ECO:0000256" key="2">
    <source>
        <dbReference type="ARBA" id="ARBA00022801"/>
    </source>
</evidence>
<gene>
    <name evidence="4" type="ORF">K8V01_00110</name>
</gene>
<dbReference type="Pfam" id="PF07859">
    <property type="entry name" value="Abhydrolase_3"/>
    <property type="match status" value="1"/>
</dbReference>
<evidence type="ECO:0000313" key="4">
    <source>
        <dbReference type="EMBL" id="HJG85426.1"/>
    </source>
</evidence>
<reference evidence="4" key="2">
    <citation type="submission" date="2021-09" db="EMBL/GenBank/DDBJ databases">
        <authorList>
            <person name="Gilroy R."/>
        </authorList>
    </citation>
    <scope>NUCLEOTIDE SEQUENCE</scope>
    <source>
        <strain evidence="4">CHK179-5677</strain>
    </source>
</reference>
<name>A0A921MK24_9FIRM</name>
<dbReference type="Gene3D" id="3.40.50.1820">
    <property type="entry name" value="alpha/beta hydrolase"/>
    <property type="match status" value="1"/>
</dbReference>
<proteinExistence type="inferred from homology"/>
<dbReference type="InterPro" id="IPR013094">
    <property type="entry name" value="AB_hydrolase_3"/>
</dbReference>
<feature type="domain" description="Alpha/beta hydrolase fold-3" evidence="3">
    <location>
        <begin position="98"/>
        <end position="299"/>
    </location>
</feature>
<protein>
    <submittedName>
        <fullName evidence="4">Alpha/beta hydrolase</fullName>
    </submittedName>
</protein>
<accession>A0A921MK24</accession>
<sequence length="321" mass="36261">MEHKPETRRMKLIRPAGRRETAEDRRLAPMMRALKAIHSATLPESMAPEDLERQRAAQELLGRLAAPMLGMRWEPFTLDDMNAAWVRPERGHDRRRAVLYCHGGGYTSGNLGYSRPLAAKLANVTGWEVMAFEYRLAPEHPFPAAADDAMKAWDYLMYQGYGARDVVVAGDSAGGNMALVLCHRLKAMGRRLPARLILMSPWTDMTASGRSYTERAALDPTITLEYIKAVRTAYARDHDLADPLLSPLFGDFTGFPPTLIQAGSNELLLSDSIRLRDRMNAAQAPCRLEVWNDMWHVFQMFPVRRANLAMESIGRFLLEQF</sequence>
<dbReference type="RefSeq" id="WP_295369025.1">
    <property type="nucleotide sequence ID" value="NZ_DYUC01000001.1"/>
</dbReference>
<dbReference type="InterPro" id="IPR029058">
    <property type="entry name" value="AB_hydrolase_fold"/>
</dbReference>
<reference evidence="4" key="1">
    <citation type="journal article" date="2021" name="PeerJ">
        <title>Extensive microbial diversity within the chicken gut microbiome revealed by metagenomics and culture.</title>
        <authorList>
            <person name="Gilroy R."/>
            <person name="Ravi A."/>
            <person name="Getino M."/>
            <person name="Pursley I."/>
            <person name="Horton D.L."/>
            <person name="Alikhan N.F."/>
            <person name="Baker D."/>
            <person name="Gharbi K."/>
            <person name="Hall N."/>
            <person name="Watson M."/>
            <person name="Adriaenssens E.M."/>
            <person name="Foster-Nyarko E."/>
            <person name="Jarju S."/>
            <person name="Secka A."/>
            <person name="Antonio M."/>
            <person name="Oren A."/>
            <person name="Chaudhuri R.R."/>
            <person name="La Ragione R."/>
            <person name="Hildebrand F."/>
            <person name="Pallen M.J."/>
        </authorList>
    </citation>
    <scope>NUCLEOTIDE SEQUENCE</scope>
    <source>
        <strain evidence="4">CHK179-5677</strain>
    </source>
</reference>
<organism evidence="4 5">
    <name type="scientific">Pseudoflavonifractor capillosus</name>
    <dbReference type="NCBI Taxonomy" id="106588"/>
    <lineage>
        <taxon>Bacteria</taxon>
        <taxon>Bacillati</taxon>
        <taxon>Bacillota</taxon>
        <taxon>Clostridia</taxon>
        <taxon>Eubacteriales</taxon>
        <taxon>Oscillospiraceae</taxon>
        <taxon>Pseudoflavonifractor</taxon>
    </lineage>
</organism>
<comment type="similarity">
    <text evidence="1">Belongs to the 'GDXG' lipolytic enzyme family.</text>
</comment>
<keyword evidence="2 4" id="KW-0378">Hydrolase</keyword>
<evidence type="ECO:0000259" key="3">
    <source>
        <dbReference type="Pfam" id="PF07859"/>
    </source>
</evidence>
<dbReference type="Proteomes" id="UP000760668">
    <property type="component" value="Unassembled WGS sequence"/>
</dbReference>